<proteinExistence type="inferred from homology"/>
<evidence type="ECO:0000256" key="13">
    <source>
        <dbReference type="PIRSR" id="PIRSR605493-1"/>
    </source>
</evidence>
<dbReference type="InterPro" id="IPR005493">
    <property type="entry name" value="RraA/RraA-like"/>
</dbReference>
<evidence type="ECO:0000256" key="1">
    <source>
        <dbReference type="ARBA" id="ARBA00001342"/>
    </source>
</evidence>
<dbReference type="GO" id="GO:0046872">
    <property type="term" value="F:metal ion binding"/>
    <property type="evidence" value="ECO:0007669"/>
    <property type="project" value="UniProtKB-KW"/>
</dbReference>
<dbReference type="CDD" id="cd16841">
    <property type="entry name" value="RraA_family"/>
    <property type="match status" value="1"/>
</dbReference>
<feature type="binding site" evidence="13">
    <location>
        <position position="122"/>
    </location>
    <ligand>
        <name>Mg(2+)</name>
        <dbReference type="ChEBI" id="CHEBI:18420"/>
    </ligand>
</feature>
<dbReference type="EC" id="4.1.1.112" evidence="6"/>
<dbReference type="PANTHER" id="PTHR33254">
    <property type="entry name" value="4-HYDROXY-4-METHYL-2-OXOGLUTARATE ALDOLASE 3-RELATED"/>
    <property type="match status" value="1"/>
</dbReference>
<organism evidence="14">
    <name type="scientific">Streptomyces sp. NBC_00093</name>
    <dbReference type="NCBI Taxonomy" id="2975649"/>
    <lineage>
        <taxon>Bacteria</taxon>
        <taxon>Bacillati</taxon>
        <taxon>Actinomycetota</taxon>
        <taxon>Actinomycetes</taxon>
        <taxon>Kitasatosporales</taxon>
        <taxon>Streptomycetaceae</taxon>
        <taxon>Streptomyces</taxon>
    </lineage>
</organism>
<evidence type="ECO:0000313" key="14">
    <source>
        <dbReference type="EMBL" id="WTT15559.1"/>
    </source>
</evidence>
<comment type="cofactor">
    <cofactor evidence="2">
        <name>a divalent metal cation</name>
        <dbReference type="ChEBI" id="CHEBI:60240"/>
    </cofactor>
</comment>
<evidence type="ECO:0000256" key="6">
    <source>
        <dbReference type="ARBA" id="ARBA00012947"/>
    </source>
</evidence>
<comment type="similarity">
    <text evidence="3">Belongs to the class II aldolase/RraA-like family.</text>
</comment>
<reference evidence="14" key="1">
    <citation type="submission" date="2022-10" db="EMBL/GenBank/DDBJ databases">
        <title>The complete genomes of actinobacterial strains from the NBC collection.</title>
        <authorList>
            <person name="Joergensen T.S."/>
            <person name="Alvarez Arevalo M."/>
            <person name="Sterndorff E.B."/>
            <person name="Faurdal D."/>
            <person name="Vuksanovic O."/>
            <person name="Mourched A.-S."/>
            <person name="Charusanti P."/>
            <person name="Shaw S."/>
            <person name="Blin K."/>
            <person name="Weber T."/>
        </authorList>
    </citation>
    <scope>NUCLEOTIDE SEQUENCE</scope>
    <source>
        <strain evidence="14">NBC_00093</strain>
    </source>
</reference>
<comment type="catalytic activity">
    <reaction evidence="12">
        <text>oxaloacetate + H(+) = pyruvate + CO2</text>
        <dbReference type="Rhea" id="RHEA:15641"/>
        <dbReference type="ChEBI" id="CHEBI:15361"/>
        <dbReference type="ChEBI" id="CHEBI:15378"/>
        <dbReference type="ChEBI" id="CHEBI:16452"/>
        <dbReference type="ChEBI" id="CHEBI:16526"/>
        <dbReference type="EC" id="4.1.1.112"/>
    </reaction>
</comment>
<evidence type="ECO:0000256" key="10">
    <source>
        <dbReference type="ARBA" id="ARBA00030169"/>
    </source>
</evidence>
<evidence type="ECO:0000256" key="4">
    <source>
        <dbReference type="ARBA" id="ARBA00011233"/>
    </source>
</evidence>
<evidence type="ECO:0000256" key="3">
    <source>
        <dbReference type="ARBA" id="ARBA00008621"/>
    </source>
</evidence>
<name>A0AAU1ZUW8_9ACTN</name>
<evidence type="ECO:0000256" key="8">
    <source>
        <dbReference type="ARBA" id="ARBA00025046"/>
    </source>
</evidence>
<keyword evidence="13" id="KW-0460">Magnesium</keyword>
<evidence type="ECO:0000256" key="7">
    <source>
        <dbReference type="ARBA" id="ARBA00016549"/>
    </source>
</evidence>
<dbReference type="EC" id="4.1.3.17" evidence="5"/>
<gene>
    <name evidence="14" type="ORF">OHA22_08510</name>
</gene>
<dbReference type="Gene3D" id="3.50.30.40">
    <property type="entry name" value="Ribonuclease E inhibitor RraA/RraA-like"/>
    <property type="match status" value="1"/>
</dbReference>
<dbReference type="InterPro" id="IPR036704">
    <property type="entry name" value="RraA/RraA-like_sf"/>
</dbReference>
<protein>
    <recommendedName>
        <fullName evidence="7">Putative 4-hydroxy-4-methyl-2-oxoglutarate aldolase</fullName>
        <ecNumber evidence="6">4.1.1.112</ecNumber>
        <ecNumber evidence="5">4.1.3.17</ecNumber>
    </recommendedName>
    <alternativeName>
        <fullName evidence="11">Oxaloacetate decarboxylase</fullName>
    </alternativeName>
    <alternativeName>
        <fullName evidence="9">Regulator of ribonuclease activity homolog</fullName>
    </alternativeName>
    <alternativeName>
        <fullName evidence="10">RraA-like protein</fullName>
    </alternativeName>
</protein>
<evidence type="ECO:0000256" key="5">
    <source>
        <dbReference type="ARBA" id="ARBA00012213"/>
    </source>
</evidence>
<evidence type="ECO:0000256" key="11">
    <source>
        <dbReference type="ARBA" id="ARBA00032305"/>
    </source>
</evidence>
<accession>A0AAU1ZUW8</accession>
<comment type="subunit">
    <text evidence="4">Homotrimer.</text>
</comment>
<evidence type="ECO:0000256" key="9">
    <source>
        <dbReference type="ARBA" id="ARBA00029596"/>
    </source>
</evidence>
<comment type="function">
    <text evidence="8">Catalyzes the aldol cleavage of 4-hydroxy-4-methyl-2-oxoglutarate (HMG) into 2 molecules of pyruvate. Also contains a secondary oxaloacetate (OAA) decarboxylase activity due to the common pyruvate enolate transition state formed following C-C bond cleavage in the retro-aldol and decarboxylation reactions.</text>
</comment>
<dbReference type="SUPFAM" id="SSF89562">
    <property type="entry name" value="RraA-like"/>
    <property type="match status" value="1"/>
</dbReference>
<evidence type="ECO:0000256" key="2">
    <source>
        <dbReference type="ARBA" id="ARBA00001968"/>
    </source>
</evidence>
<dbReference type="EMBL" id="CP108222">
    <property type="protein sequence ID" value="WTT15559.1"/>
    <property type="molecule type" value="Genomic_DNA"/>
</dbReference>
<keyword evidence="13" id="KW-0479">Metal-binding</keyword>
<evidence type="ECO:0000256" key="12">
    <source>
        <dbReference type="ARBA" id="ARBA00047973"/>
    </source>
</evidence>
<dbReference type="Pfam" id="PF03737">
    <property type="entry name" value="RraA-like"/>
    <property type="match status" value="1"/>
</dbReference>
<comment type="cofactor">
    <cofactor evidence="13">
        <name>Mg(2+)</name>
        <dbReference type="ChEBI" id="CHEBI:18420"/>
    </cofactor>
</comment>
<comment type="catalytic activity">
    <reaction evidence="1">
        <text>4-hydroxy-4-methyl-2-oxoglutarate = 2 pyruvate</text>
        <dbReference type="Rhea" id="RHEA:22748"/>
        <dbReference type="ChEBI" id="CHEBI:15361"/>
        <dbReference type="ChEBI" id="CHEBI:58276"/>
        <dbReference type="EC" id="4.1.3.17"/>
    </reaction>
</comment>
<feature type="binding site" evidence="13">
    <location>
        <position position="121"/>
    </location>
    <ligand>
        <name>substrate</name>
    </ligand>
</feature>
<dbReference type="GO" id="GO:0008948">
    <property type="term" value="F:oxaloacetate decarboxylase activity"/>
    <property type="evidence" value="ECO:0007669"/>
    <property type="project" value="UniProtKB-EC"/>
</dbReference>
<sequence>MSTATTPEATLLTQFTALDTATVSDALDACGLPPGQGGLRPMWGRPRVAGFAVTVELEPLTDEHTGTGAHIHTDAIAAAGPYDVVVVANGGRTDVSSWGGILSVGASVRSVRGVVTDGACRDVGQARQLGFPVFARAQVPATARGRLRQRATGEPVALGAVTVHPGDVVLADEGGVVVVPRERAPQLLETARRLAEREAAIEADVRAGVPLPRAMRDARLAGTEGTR</sequence>
<dbReference type="GO" id="GO:0047443">
    <property type="term" value="F:4-hydroxy-4-methyl-2-oxoglutarate aldolase activity"/>
    <property type="evidence" value="ECO:0007669"/>
    <property type="project" value="UniProtKB-EC"/>
</dbReference>
<dbReference type="AlphaFoldDB" id="A0AAU1ZUW8"/>
<dbReference type="PANTHER" id="PTHR33254:SF4">
    <property type="entry name" value="4-HYDROXY-4-METHYL-2-OXOGLUTARATE ALDOLASE 3-RELATED"/>
    <property type="match status" value="1"/>
</dbReference>
<feature type="binding site" evidence="13">
    <location>
        <begin position="99"/>
        <end position="102"/>
    </location>
    <ligand>
        <name>substrate</name>
    </ligand>
</feature>